<proteinExistence type="predicted"/>
<feature type="domain" description="Polymerase/histidinol phosphatase N-terminal" evidence="1">
    <location>
        <begin position="10"/>
        <end position="96"/>
    </location>
</feature>
<dbReference type="GO" id="GO:0035312">
    <property type="term" value="F:5'-3' DNA exonuclease activity"/>
    <property type="evidence" value="ECO:0007669"/>
    <property type="project" value="TreeGrafter"/>
</dbReference>
<gene>
    <name evidence="2" type="ORF">S01H1_08325</name>
</gene>
<organism evidence="2">
    <name type="scientific">marine sediment metagenome</name>
    <dbReference type="NCBI Taxonomy" id="412755"/>
    <lineage>
        <taxon>unclassified sequences</taxon>
        <taxon>metagenomes</taxon>
        <taxon>ecological metagenomes</taxon>
    </lineage>
</organism>
<dbReference type="AlphaFoldDB" id="X0SIE5"/>
<dbReference type="EMBL" id="BARS01004276">
    <property type="protein sequence ID" value="GAF75657.1"/>
    <property type="molecule type" value="Genomic_DNA"/>
</dbReference>
<comment type="caution">
    <text evidence="2">The sequence shown here is derived from an EMBL/GenBank/DDBJ whole genome shotgun (WGS) entry which is preliminary data.</text>
</comment>
<dbReference type="Pfam" id="PF02811">
    <property type="entry name" value="PHP"/>
    <property type="match status" value="1"/>
</dbReference>
<evidence type="ECO:0000313" key="2">
    <source>
        <dbReference type="EMBL" id="GAF75657.1"/>
    </source>
</evidence>
<dbReference type="GO" id="GO:0004534">
    <property type="term" value="F:5'-3' RNA exonuclease activity"/>
    <property type="evidence" value="ECO:0007669"/>
    <property type="project" value="TreeGrafter"/>
</dbReference>
<dbReference type="InterPro" id="IPR052018">
    <property type="entry name" value="PHP_domain"/>
</dbReference>
<dbReference type="Gene3D" id="3.20.20.140">
    <property type="entry name" value="Metal-dependent hydrolases"/>
    <property type="match status" value="1"/>
</dbReference>
<dbReference type="PANTHER" id="PTHR42924">
    <property type="entry name" value="EXONUCLEASE"/>
    <property type="match status" value="1"/>
</dbReference>
<accession>X0SIE5</accession>
<dbReference type="SMART" id="SM00481">
    <property type="entry name" value="POLIIIAc"/>
    <property type="match status" value="1"/>
</dbReference>
<sequence>MYEKFERIAGSIHVHTSFSGGKVTPEEVVAIARKKGIKVLAITDYSDRKWEYHRISISRASVLKFGIRRYLEEIGSVASENPDIIILCGLETSPFYYWEGSFLRPVCRDYNKHIIVLGLKELDEFENLPLLANKNSGYDQYSGPQAIEPYQNLLDYVDLKGGLSFWAHPEMEDNIRYINASAYTPAYAEDLKKSSNYTGFSVFPRGSKIVPEPGGYWDEVLGDYCERRRAKPVWCIAETDYRKAGDDIANPATVFINSVTDEGDVLEAFQKGKVYALDSSMKDLFLNYFGIKDGEANEFV</sequence>
<dbReference type="InterPro" id="IPR016195">
    <property type="entry name" value="Pol/histidinol_Pase-like"/>
</dbReference>
<dbReference type="SUPFAM" id="SSF89550">
    <property type="entry name" value="PHP domain-like"/>
    <property type="match status" value="1"/>
</dbReference>
<evidence type="ECO:0000259" key="1">
    <source>
        <dbReference type="SMART" id="SM00481"/>
    </source>
</evidence>
<reference evidence="2" key="1">
    <citation type="journal article" date="2014" name="Front. Microbiol.">
        <title>High frequency of phylogenetically diverse reductive dehalogenase-homologous genes in deep subseafloor sedimentary metagenomes.</title>
        <authorList>
            <person name="Kawai M."/>
            <person name="Futagami T."/>
            <person name="Toyoda A."/>
            <person name="Takaki Y."/>
            <person name="Nishi S."/>
            <person name="Hori S."/>
            <person name="Arai W."/>
            <person name="Tsubouchi T."/>
            <person name="Morono Y."/>
            <person name="Uchiyama I."/>
            <person name="Ito T."/>
            <person name="Fujiyama A."/>
            <person name="Inagaki F."/>
            <person name="Takami H."/>
        </authorList>
    </citation>
    <scope>NUCLEOTIDE SEQUENCE</scope>
    <source>
        <strain evidence="2">Expedition CK06-06</strain>
    </source>
</reference>
<dbReference type="InterPro" id="IPR003141">
    <property type="entry name" value="Pol/His_phosphatase_N"/>
</dbReference>
<protein>
    <recommendedName>
        <fullName evidence="1">Polymerase/histidinol phosphatase N-terminal domain-containing protein</fullName>
    </recommendedName>
</protein>
<name>X0SIE5_9ZZZZ</name>
<feature type="non-terminal residue" evidence="2">
    <location>
        <position position="300"/>
    </location>
</feature>
<dbReference type="InterPro" id="IPR004013">
    <property type="entry name" value="PHP_dom"/>
</dbReference>
<dbReference type="PANTHER" id="PTHR42924:SF3">
    <property type="entry name" value="POLYMERASE_HISTIDINOL PHOSPHATASE N-TERMINAL DOMAIN-CONTAINING PROTEIN"/>
    <property type="match status" value="1"/>
</dbReference>